<protein>
    <submittedName>
        <fullName evidence="1">DUF4924 family protein</fullName>
    </submittedName>
</protein>
<dbReference type="AlphaFoldDB" id="A0AAW6GDM1"/>
<dbReference type="RefSeq" id="WP_272195827.1">
    <property type="nucleotide sequence ID" value="NZ_CAXVJK010000010.1"/>
</dbReference>
<dbReference type="Pfam" id="PF16271">
    <property type="entry name" value="DUF4924"/>
    <property type="match status" value="1"/>
</dbReference>
<sequence length="186" mass="21653">MKIAQQLKEKNIAEYLIYMWQVEDLLRANGCDIDRIRQNIILRYPEEERPALEEWYGNLADMMRAEGVTEKGHLQINRNVILNLTELHGELLASTKYPFYNAAYFKALPFIVELRQKNGRKEESEVDTCFEALYGVLLLRLQKKEISQGTAKAMEAISGFISLLANYYDKEKRGELELMDKLIVDN</sequence>
<proteinExistence type="predicted"/>
<organism evidence="1 2">
    <name type="scientific">Bacteroides uniformis</name>
    <dbReference type="NCBI Taxonomy" id="820"/>
    <lineage>
        <taxon>Bacteria</taxon>
        <taxon>Pseudomonadati</taxon>
        <taxon>Bacteroidota</taxon>
        <taxon>Bacteroidia</taxon>
        <taxon>Bacteroidales</taxon>
        <taxon>Bacteroidaceae</taxon>
        <taxon>Bacteroides</taxon>
    </lineage>
</organism>
<evidence type="ECO:0000313" key="2">
    <source>
        <dbReference type="Proteomes" id="UP001214113"/>
    </source>
</evidence>
<accession>A0AAW6GDM1</accession>
<reference evidence="1" key="1">
    <citation type="submission" date="2022-10" db="EMBL/GenBank/DDBJ databases">
        <title>Human gut microbiome strain richness.</title>
        <authorList>
            <person name="Chen-Liaw A."/>
        </authorList>
    </citation>
    <scope>NUCLEOTIDE SEQUENCE</scope>
    <source>
        <strain evidence="1">BSD2780061687st1_G10_BSD2780061687b_171204</strain>
    </source>
</reference>
<evidence type="ECO:0000313" key="1">
    <source>
        <dbReference type="EMBL" id="MDC1855714.1"/>
    </source>
</evidence>
<dbReference type="EMBL" id="JAQNSB010000019">
    <property type="protein sequence ID" value="MDC1855714.1"/>
    <property type="molecule type" value="Genomic_DNA"/>
</dbReference>
<name>A0AAW6GDM1_BACUN</name>
<gene>
    <name evidence="1" type="ORF">POZ22_13090</name>
</gene>
<comment type="caution">
    <text evidence="1">The sequence shown here is derived from an EMBL/GenBank/DDBJ whole genome shotgun (WGS) entry which is preliminary data.</text>
</comment>
<dbReference type="InterPro" id="IPR032574">
    <property type="entry name" value="DUF4924"/>
</dbReference>
<dbReference type="Proteomes" id="UP001214113">
    <property type="component" value="Unassembled WGS sequence"/>
</dbReference>